<dbReference type="OrthoDB" id="6197820at2"/>
<gene>
    <name evidence="1" type="ORF">SAMN04488540_109128</name>
</gene>
<accession>A0A1G8UL22</accession>
<dbReference type="RefSeq" id="WP_090365526.1">
    <property type="nucleotide sequence ID" value="NZ_FNEM01000009.1"/>
</dbReference>
<protein>
    <recommendedName>
        <fullName evidence="3">Extradiol ring-cleavage dioxygenase LigAB LigA subunit domain-containing protein</fullName>
    </recommendedName>
</protein>
<evidence type="ECO:0008006" key="3">
    <source>
        <dbReference type="Google" id="ProtNLM"/>
    </source>
</evidence>
<sequence length="70" mass="7645">MSTLLNYINELDCNADLLAAHKNDPEATMKSYGLSDEEIAAVMSGDKAKLAKLTGSDLDLFEKAIQIQQK</sequence>
<dbReference type="EMBL" id="FNEM01000009">
    <property type="protein sequence ID" value="SDJ54586.1"/>
    <property type="molecule type" value="Genomic_DNA"/>
</dbReference>
<organism evidence="1 2">
    <name type="scientific">Ferrimonas sediminum</name>
    <dbReference type="NCBI Taxonomy" id="718193"/>
    <lineage>
        <taxon>Bacteria</taxon>
        <taxon>Pseudomonadati</taxon>
        <taxon>Pseudomonadota</taxon>
        <taxon>Gammaproteobacteria</taxon>
        <taxon>Alteromonadales</taxon>
        <taxon>Ferrimonadaceae</taxon>
        <taxon>Ferrimonas</taxon>
    </lineage>
</organism>
<keyword evidence="2" id="KW-1185">Reference proteome</keyword>
<name>A0A1G8UL22_9GAMM</name>
<dbReference type="Proteomes" id="UP000199527">
    <property type="component" value="Unassembled WGS sequence"/>
</dbReference>
<proteinExistence type="predicted"/>
<dbReference type="Gene3D" id="1.10.700.10">
    <property type="entry name" value="Dioxygenase LigAB, LigA subunit"/>
    <property type="match status" value="1"/>
</dbReference>
<evidence type="ECO:0000313" key="2">
    <source>
        <dbReference type="Proteomes" id="UP000199527"/>
    </source>
</evidence>
<evidence type="ECO:0000313" key="1">
    <source>
        <dbReference type="EMBL" id="SDJ54586.1"/>
    </source>
</evidence>
<reference evidence="2" key="1">
    <citation type="submission" date="2016-10" db="EMBL/GenBank/DDBJ databases">
        <authorList>
            <person name="Varghese N."/>
            <person name="Submissions S."/>
        </authorList>
    </citation>
    <scope>NUCLEOTIDE SEQUENCE [LARGE SCALE GENOMIC DNA]</scope>
    <source>
        <strain evidence="2">DSM 23317</strain>
    </source>
</reference>
<dbReference type="AlphaFoldDB" id="A0A1G8UL22"/>
<dbReference type="InterPro" id="IPR036622">
    <property type="entry name" value="LigA_sf"/>
</dbReference>